<feature type="domain" description="2Fe-2S ferredoxin-type" evidence="1">
    <location>
        <begin position="5"/>
        <end position="118"/>
    </location>
</feature>
<dbReference type="InterPro" id="IPR001041">
    <property type="entry name" value="2Fe-2S_ferredoxin-type"/>
</dbReference>
<gene>
    <name evidence="2" type="ORF">Ga0061063_1503</name>
</gene>
<evidence type="ECO:0000259" key="1">
    <source>
        <dbReference type="PROSITE" id="PS51085"/>
    </source>
</evidence>
<dbReference type="SUPFAM" id="SSF54292">
    <property type="entry name" value="2Fe-2S ferredoxin-like"/>
    <property type="match status" value="1"/>
</dbReference>
<evidence type="ECO:0000313" key="2">
    <source>
        <dbReference type="EMBL" id="CUA82878.1"/>
    </source>
</evidence>
<dbReference type="Gene3D" id="3.10.20.30">
    <property type="match status" value="1"/>
</dbReference>
<keyword evidence="3" id="KW-1185">Reference proteome</keyword>
<dbReference type="AlphaFoldDB" id="A0A0K6GWH8"/>
<evidence type="ECO:0000313" key="3">
    <source>
        <dbReference type="Proteomes" id="UP000243535"/>
    </source>
</evidence>
<sequence>MTCIRFIDLTSGHVVAEVDAMPGDLLLDVARFHDLPLHWRCGQGTCGTCRVHVRHAAQPAVVEVGRRERNVLLRAGLVDAARAGATQWPDIPETWRLACYLEAGETPFDVLLPAPDTN</sequence>
<dbReference type="OrthoDB" id="9133614at2"/>
<dbReference type="Pfam" id="PF00111">
    <property type="entry name" value="Fer2"/>
    <property type="match status" value="1"/>
</dbReference>
<proteinExistence type="predicted"/>
<dbReference type="RefSeq" id="WP_055433754.1">
    <property type="nucleotide sequence ID" value="NZ_CYHA01000002.1"/>
</dbReference>
<name>A0A0K6GWH8_9NEIS</name>
<accession>A0A0K6GWH8</accession>
<dbReference type="InterPro" id="IPR006058">
    <property type="entry name" value="2Fe2S_fd_BS"/>
</dbReference>
<dbReference type="Proteomes" id="UP000243535">
    <property type="component" value="Unassembled WGS sequence"/>
</dbReference>
<organism evidence="2 3">
    <name type="scientific">Gulbenkiania indica</name>
    <dbReference type="NCBI Taxonomy" id="375574"/>
    <lineage>
        <taxon>Bacteria</taxon>
        <taxon>Pseudomonadati</taxon>
        <taxon>Pseudomonadota</taxon>
        <taxon>Betaproteobacteria</taxon>
        <taxon>Neisseriales</taxon>
        <taxon>Chromobacteriaceae</taxon>
        <taxon>Gulbenkiania</taxon>
    </lineage>
</organism>
<dbReference type="PROSITE" id="PS51085">
    <property type="entry name" value="2FE2S_FER_2"/>
    <property type="match status" value="1"/>
</dbReference>
<dbReference type="CDD" id="cd00207">
    <property type="entry name" value="fer2"/>
    <property type="match status" value="1"/>
</dbReference>
<dbReference type="InterPro" id="IPR036010">
    <property type="entry name" value="2Fe-2S_ferredoxin-like_sf"/>
</dbReference>
<dbReference type="InterPro" id="IPR012675">
    <property type="entry name" value="Beta-grasp_dom_sf"/>
</dbReference>
<reference evidence="3" key="1">
    <citation type="submission" date="2015-08" db="EMBL/GenBank/DDBJ databases">
        <authorList>
            <person name="Varghese N."/>
        </authorList>
    </citation>
    <scope>NUCLEOTIDE SEQUENCE [LARGE SCALE GENOMIC DNA]</scope>
    <source>
        <strain evidence="3">DSM 17901</strain>
    </source>
</reference>
<dbReference type="EMBL" id="CYHA01000002">
    <property type="protein sequence ID" value="CUA82878.1"/>
    <property type="molecule type" value="Genomic_DNA"/>
</dbReference>
<dbReference type="PROSITE" id="PS00197">
    <property type="entry name" value="2FE2S_FER_1"/>
    <property type="match status" value="1"/>
</dbReference>
<dbReference type="STRING" id="375574.GCA_001418035_01294"/>
<protein>
    <submittedName>
        <fullName evidence="2">Ferredoxin</fullName>
    </submittedName>
</protein>
<dbReference type="GO" id="GO:0051537">
    <property type="term" value="F:2 iron, 2 sulfur cluster binding"/>
    <property type="evidence" value="ECO:0007669"/>
    <property type="project" value="InterPro"/>
</dbReference>